<dbReference type="Gene3D" id="3.40.50.1820">
    <property type="entry name" value="alpha/beta hydrolase"/>
    <property type="match status" value="1"/>
</dbReference>
<dbReference type="InterPro" id="IPR000073">
    <property type="entry name" value="AB_hydrolase_1"/>
</dbReference>
<evidence type="ECO:0000313" key="3">
    <source>
        <dbReference type="Proteomes" id="UP001601948"/>
    </source>
</evidence>
<dbReference type="InterPro" id="IPR050266">
    <property type="entry name" value="AB_hydrolase_sf"/>
</dbReference>
<dbReference type="EMBL" id="JBIAPI010000003">
    <property type="protein sequence ID" value="MFF3224246.1"/>
    <property type="molecule type" value="Genomic_DNA"/>
</dbReference>
<dbReference type="RefSeq" id="WP_387717760.1">
    <property type="nucleotide sequence ID" value="NZ_JBIAPI010000003.1"/>
</dbReference>
<dbReference type="SUPFAM" id="SSF53474">
    <property type="entry name" value="alpha/beta-Hydrolases"/>
    <property type="match status" value="1"/>
</dbReference>
<dbReference type="PANTHER" id="PTHR43798:SF33">
    <property type="entry name" value="HYDROLASE, PUTATIVE (AFU_ORTHOLOGUE AFUA_2G14860)-RELATED"/>
    <property type="match status" value="1"/>
</dbReference>
<name>A0ABW6QSN5_9NOCA</name>
<dbReference type="PANTHER" id="PTHR43798">
    <property type="entry name" value="MONOACYLGLYCEROL LIPASE"/>
    <property type="match status" value="1"/>
</dbReference>
<keyword evidence="2" id="KW-0378">Hydrolase</keyword>
<feature type="domain" description="AB hydrolase-1" evidence="1">
    <location>
        <begin position="56"/>
        <end position="277"/>
    </location>
</feature>
<evidence type="ECO:0000259" key="1">
    <source>
        <dbReference type="Pfam" id="PF12697"/>
    </source>
</evidence>
<dbReference type="PRINTS" id="PR00111">
    <property type="entry name" value="ABHYDROLASE"/>
</dbReference>
<gene>
    <name evidence="2" type="ORF">ACFYV7_15745</name>
</gene>
<comment type="caution">
    <text evidence="2">The sequence shown here is derived from an EMBL/GenBank/DDBJ whole genome shotgun (WGS) entry which is preliminary data.</text>
</comment>
<dbReference type="InterPro" id="IPR029058">
    <property type="entry name" value="AB_hydrolase_fold"/>
</dbReference>
<accession>A0ABW6QSN5</accession>
<dbReference type="Pfam" id="PF12697">
    <property type="entry name" value="Abhydrolase_6"/>
    <property type="match status" value="1"/>
</dbReference>
<dbReference type="Proteomes" id="UP001601948">
    <property type="component" value="Unassembled WGS sequence"/>
</dbReference>
<sequence length="290" mass="31756">MSEQKIYKSEKGAAQIRQRYAELLQTWPVPAEHLRVPTREGETFVVASGQQDAPPLLILHGSGANTTMWRGDIASWATHFRTYAVDIIGEPGGSAPSRPPLDSDRLAQWLDDVLEGLGLSTISVVATSLGGWVALDYAIRRPERITRLALLCPGGIGAQKMGWLPKALFLSLFGHRGVRRTARTMTGLDVPLTEETLDEIVLTFTQFKPRTERLPIFSDEALRGLTMPMLVLVGARDVMIDSAATAERVRRCVPNVTVRVLPDVGHAILGQTEAVADFLLDKRASQPTPS</sequence>
<reference evidence="2 3" key="1">
    <citation type="submission" date="2024-10" db="EMBL/GenBank/DDBJ databases">
        <title>The Natural Products Discovery Center: Release of the First 8490 Sequenced Strains for Exploring Actinobacteria Biosynthetic Diversity.</title>
        <authorList>
            <person name="Kalkreuter E."/>
            <person name="Kautsar S.A."/>
            <person name="Yang D."/>
            <person name="Bader C.D."/>
            <person name="Teijaro C.N."/>
            <person name="Fluegel L."/>
            <person name="Davis C.M."/>
            <person name="Simpson J.R."/>
            <person name="Lauterbach L."/>
            <person name="Steele A.D."/>
            <person name="Gui C."/>
            <person name="Meng S."/>
            <person name="Li G."/>
            <person name="Viehrig K."/>
            <person name="Ye F."/>
            <person name="Su P."/>
            <person name="Kiefer A.F."/>
            <person name="Nichols A."/>
            <person name="Cepeda A.J."/>
            <person name="Yan W."/>
            <person name="Fan B."/>
            <person name="Jiang Y."/>
            <person name="Adhikari A."/>
            <person name="Zheng C.-J."/>
            <person name="Schuster L."/>
            <person name="Cowan T.M."/>
            <person name="Smanski M.J."/>
            <person name="Chevrette M.G."/>
            <person name="De Carvalho L.P.S."/>
            <person name="Shen B."/>
        </authorList>
    </citation>
    <scope>NUCLEOTIDE SEQUENCE [LARGE SCALE GENOMIC DNA]</scope>
    <source>
        <strain evidence="2 3">NPDC003040</strain>
    </source>
</reference>
<protein>
    <submittedName>
        <fullName evidence="2">Alpha/beta fold hydrolase</fullName>
    </submittedName>
</protein>
<dbReference type="GO" id="GO:0016787">
    <property type="term" value="F:hydrolase activity"/>
    <property type="evidence" value="ECO:0007669"/>
    <property type="project" value="UniProtKB-KW"/>
</dbReference>
<organism evidence="2 3">
    <name type="scientific">Nocardia suismassiliense</name>
    <dbReference type="NCBI Taxonomy" id="2077092"/>
    <lineage>
        <taxon>Bacteria</taxon>
        <taxon>Bacillati</taxon>
        <taxon>Actinomycetota</taxon>
        <taxon>Actinomycetes</taxon>
        <taxon>Mycobacteriales</taxon>
        <taxon>Nocardiaceae</taxon>
        <taxon>Nocardia</taxon>
    </lineage>
</organism>
<proteinExistence type="predicted"/>
<evidence type="ECO:0000313" key="2">
    <source>
        <dbReference type="EMBL" id="MFF3224246.1"/>
    </source>
</evidence>
<keyword evidence="3" id="KW-1185">Reference proteome</keyword>